<gene>
    <name evidence="1" type="ORF">Enr13x_04350</name>
</gene>
<dbReference type="Pfam" id="PF05635">
    <property type="entry name" value="23S_rRNA_IVP"/>
    <property type="match status" value="1"/>
</dbReference>
<dbReference type="InterPro" id="IPR036583">
    <property type="entry name" value="23S_rRNA_IVS_sf"/>
</dbReference>
<dbReference type="SUPFAM" id="SSF158446">
    <property type="entry name" value="IVS-encoded protein-like"/>
    <property type="match status" value="1"/>
</dbReference>
<dbReference type="AlphaFoldDB" id="A0A518HII9"/>
<proteinExistence type="predicted"/>
<dbReference type="Gene3D" id="1.20.1440.60">
    <property type="entry name" value="23S rRNA-intervening sequence"/>
    <property type="match status" value="1"/>
</dbReference>
<dbReference type="RefSeq" id="WP_197455712.1">
    <property type="nucleotide sequence ID" value="NZ_CP037423.1"/>
</dbReference>
<accession>A0A518HII9</accession>
<dbReference type="Proteomes" id="UP000319004">
    <property type="component" value="Chromosome"/>
</dbReference>
<dbReference type="PANTHER" id="PTHR38471">
    <property type="entry name" value="FOUR HELIX BUNDLE PROTEIN"/>
    <property type="match status" value="1"/>
</dbReference>
<protein>
    <recommendedName>
        <fullName evidence="3">Four helix bundle protein</fullName>
    </recommendedName>
</protein>
<organism evidence="1 2">
    <name type="scientific">Stieleria neptunia</name>
    <dbReference type="NCBI Taxonomy" id="2527979"/>
    <lineage>
        <taxon>Bacteria</taxon>
        <taxon>Pseudomonadati</taxon>
        <taxon>Planctomycetota</taxon>
        <taxon>Planctomycetia</taxon>
        <taxon>Pirellulales</taxon>
        <taxon>Pirellulaceae</taxon>
        <taxon>Stieleria</taxon>
    </lineage>
</organism>
<evidence type="ECO:0008006" key="3">
    <source>
        <dbReference type="Google" id="ProtNLM"/>
    </source>
</evidence>
<reference evidence="1 2" key="1">
    <citation type="submission" date="2019-03" db="EMBL/GenBank/DDBJ databases">
        <title>Deep-cultivation of Planctomycetes and their phenomic and genomic characterization uncovers novel biology.</title>
        <authorList>
            <person name="Wiegand S."/>
            <person name="Jogler M."/>
            <person name="Boedeker C."/>
            <person name="Pinto D."/>
            <person name="Vollmers J."/>
            <person name="Rivas-Marin E."/>
            <person name="Kohn T."/>
            <person name="Peeters S.H."/>
            <person name="Heuer A."/>
            <person name="Rast P."/>
            <person name="Oberbeckmann S."/>
            <person name="Bunk B."/>
            <person name="Jeske O."/>
            <person name="Meyerdierks A."/>
            <person name="Storesund J.E."/>
            <person name="Kallscheuer N."/>
            <person name="Luecker S."/>
            <person name="Lage O.M."/>
            <person name="Pohl T."/>
            <person name="Merkel B.J."/>
            <person name="Hornburger P."/>
            <person name="Mueller R.-W."/>
            <person name="Bruemmer F."/>
            <person name="Labrenz M."/>
            <person name="Spormann A.M."/>
            <person name="Op den Camp H."/>
            <person name="Overmann J."/>
            <person name="Amann R."/>
            <person name="Jetten M.S.M."/>
            <person name="Mascher T."/>
            <person name="Medema M.H."/>
            <person name="Devos D.P."/>
            <person name="Kaster A.-K."/>
            <person name="Ovreas L."/>
            <person name="Rohde M."/>
            <person name="Galperin M.Y."/>
            <person name="Jogler C."/>
        </authorList>
    </citation>
    <scope>NUCLEOTIDE SEQUENCE [LARGE SCALE GENOMIC DNA]</scope>
    <source>
        <strain evidence="1 2">Enr13</strain>
    </source>
</reference>
<dbReference type="EMBL" id="CP037423">
    <property type="protein sequence ID" value="QDV40629.1"/>
    <property type="molecule type" value="Genomic_DNA"/>
</dbReference>
<dbReference type="PANTHER" id="PTHR38471:SF2">
    <property type="entry name" value="FOUR HELIX BUNDLE PROTEIN"/>
    <property type="match status" value="1"/>
</dbReference>
<keyword evidence="2" id="KW-1185">Reference proteome</keyword>
<dbReference type="KEGG" id="snep:Enr13x_04350"/>
<dbReference type="NCBIfam" id="TIGR02436">
    <property type="entry name" value="four helix bundle protein"/>
    <property type="match status" value="1"/>
</dbReference>
<name>A0A518HII9_9BACT</name>
<sequence>MLTLATGVIDLKSDLPDRTFTFAKRIVKLCQTLEEQRGVAQTLGRQLIRSGTSVGANIEEGQASHSRKDFALKCNIACREARETLYWLRLIAETDIVPADRLKSLMEECNELIAILTTIVKKVRE</sequence>
<dbReference type="InterPro" id="IPR012657">
    <property type="entry name" value="23S_rRNA-intervening_sequence"/>
</dbReference>
<evidence type="ECO:0000313" key="2">
    <source>
        <dbReference type="Proteomes" id="UP000319004"/>
    </source>
</evidence>
<dbReference type="PIRSF" id="PIRSF035652">
    <property type="entry name" value="CHP02436"/>
    <property type="match status" value="1"/>
</dbReference>
<evidence type="ECO:0000313" key="1">
    <source>
        <dbReference type="EMBL" id="QDV40629.1"/>
    </source>
</evidence>